<dbReference type="AlphaFoldDB" id="A0A1Z4GAQ6"/>
<protein>
    <submittedName>
        <fullName evidence="2">Uncharacterized protein</fullName>
    </submittedName>
</protein>
<evidence type="ECO:0000313" key="3">
    <source>
        <dbReference type="Proteomes" id="UP000218287"/>
    </source>
</evidence>
<feature type="transmembrane region" description="Helical" evidence="1">
    <location>
        <begin position="30"/>
        <end position="48"/>
    </location>
</feature>
<gene>
    <name evidence="2" type="ORF">NIES21_03160</name>
</gene>
<dbReference type="Proteomes" id="UP000218287">
    <property type="component" value="Chromosome"/>
</dbReference>
<keyword evidence="1" id="KW-1133">Transmembrane helix</keyword>
<keyword evidence="1" id="KW-0812">Transmembrane</keyword>
<proteinExistence type="predicted"/>
<evidence type="ECO:0000313" key="2">
    <source>
        <dbReference type="EMBL" id="BAY14559.1"/>
    </source>
</evidence>
<accession>A0A1Z4GAQ6</accession>
<dbReference type="EMBL" id="AP018174">
    <property type="protein sequence ID" value="BAY14559.1"/>
    <property type="molecule type" value="Genomic_DNA"/>
</dbReference>
<evidence type="ECO:0000256" key="1">
    <source>
        <dbReference type="SAM" id="Phobius"/>
    </source>
</evidence>
<organism evidence="2 3">
    <name type="scientific">Anabaenopsis circularis NIES-21</name>
    <dbReference type="NCBI Taxonomy" id="1085406"/>
    <lineage>
        <taxon>Bacteria</taxon>
        <taxon>Bacillati</taxon>
        <taxon>Cyanobacteriota</taxon>
        <taxon>Cyanophyceae</taxon>
        <taxon>Nostocales</taxon>
        <taxon>Nodulariaceae</taxon>
        <taxon>Anabaenopsis</taxon>
    </lineage>
</organism>
<keyword evidence="1" id="KW-0472">Membrane</keyword>
<name>A0A1Z4GAQ6_9CYAN</name>
<dbReference type="Gene3D" id="3.40.1000.10">
    <property type="entry name" value="Mog1/PsbP, alpha/beta/alpha sandwich"/>
    <property type="match status" value="1"/>
</dbReference>
<reference evidence="2 3" key="1">
    <citation type="submission" date="2017-06" db="EMBL/GenBank/DDBJ databases">
        <title>Genome sequencing of cyanobaciteial culture collection at National Institute for Environmental Studies (NIES).</title>
        <authorList>
            <person name="Hirose Y."/>
            <person name="Shimura Y."/>
            <person name="Fujisawa T."/>
            <person name="Nakamura Y."/>
            <person name="Kawachi M."/>
        </authorList>
    </citation>
    <scope>NUCLEOTIDE SEQUENCE [LARGE SCALE GENOMIC DNA]</scope>
    <source>
        <strain evidence="2 3">NIES-21</strain>
    </source>
</reference>
<sequence length="223" mass="25181">MQRCVQRGYNSNIISDICISKAKTMTFKKLLPFIAATLVCGSCFIVEARQPQQPATKKPETAAQPVQPKWKLFRAPDGRFTVLMPGIPSKETQTQKTYMGEIDLEIFFAQPPKQQVAYVVVYNEFPHSYGTLTNPQTILEQAQAMVLKTTKSNLIRQRNIRSSNGHPGKEIEFVNAGGKITRSRMYVAEGRLYQVMAITTKKQQQTLSKTITGYLNSFQVVLR</sequence>
<keyword evidence="3" id="KW-1185">Reference proteome</keyword>